<feature type="compositionally biased region" description="Basic and acidic residues" evidence="1">
    <location>
        <begin position="9"/>
        <end position="22"/>
    </location>
</feature>
<comment type="caution">
    <text evidence="3">The sequence shown here is derived from an EMBL/GenBank/DDBJ whole genome shotgun (WGS) entry which is preliminary data.</text>
</comment>
<organism evidence="3 4">
    <name type="scientific">Delitschia confertaspora ATCC 74209</name>
    <dbReference type="NCBI Taxonomy" id="1513339"/>
    <lineage>
        <taxon>Eukaryota</taxon>
        <taxon>Fungi</taxon>
        <taxon>Dikarya</taxon>
        <taxon>Ascomycota</taxon>
        <taxon>Pezizomycotina</taxon>
        <taxon>Dothideomycetes</taxon>
        <taxon>Pleosporomycetidae</taxon>
        <taxon>Pleosporales</taxon>
        <taxon>Delitschiaceae</taxon>
        <taxon>Delitschia</taxon>
    </lineage>
</organism>
<dbReference type="EMBL" id="ML994084">
    <property type="protein sequence ID" value="KAF2199294.1"/>
    <property type="molecule type" value="Genomic_DNA"/>
</dbReference>
<gene>
    <name evidence="3" type="ORF">GQ43DRAFT_464936</name>
</gene>
<proteinExistence type="predicted"/>
<name>A0A9P4JLE3_9PLEO</name>
<feature type="transmembrane region" description="Helical" evidence="2">
    <location>
        <begin position="100"/>
        <end position="122"/>
    </location>
</feature>
<feature type="compositionally biased region" description="Basic and acidic residues" evidence="1">
    <location>
        <begin position="34"/>
        <end position="47"/>
    </location>
</feature>
<dbReference type="Proteomes" id="UP000799536">
    <property type="component" value="Unassembled WGS sequence"/>
</dbReference>
<evidence type="ECO:0000313" key="3">
    <source>
        <dbReference type="EMBL" id="KAF2199294.1"/>
    </source>
</evidence>
<keyword evidence="2" id="KW-0812">Transmembrane</keyword>
<dbReference type="AlphaFoldDB" id="A0A9P4JLE3"/>
<reference evidence="3" key="1">
    <citation type="journal article" date="2020" name="Stud. Mycol.">
        <title>101 Dothideomycetes genomes: a test case for predicting lifestyles and emergence of pathogens.</title>
        <authorList>
            <person name="Haridas S."/>
            <person name="Albert R."/>
            <person name="Binder M."/>
            <person name="Bloem J."/>
            <person name="Labutti K."/>
            <person name="Salamov A."/>
            <person name="Andreopoulos B."/>
            <person name="Baker S."/>
            <person name="Barry K."/>
            <person name="Bills G."/>
            <person name="Bluhm B."/>
            <person name="Cannon C."/>
            <person name="Castanera R."/>
            <person name="Culley D."/>
            <person name="Daum C."/>
            <person name="Ezra D."/>
            <person name="Gonzalez J."/>
            <person name="Henrissat B."/>
            <person name="Kuo A."/>
            <person name="Liang C."/>
            <person name="Lipzen A."/>
            <person name="Lutzoni F."/>
            <person name="Magnuson J."/>
            <person name="Mondo S."/>
            <person name="Nolan M."/>
            <person name="Ohm R."/>
            <person name="Pangilinan J."/>
            <person name="Park H.-J."/>
            <person name="Ramirez L."/>
            <person name="Alfaro M."/>
            <person name="Sun H."/>
            <person name="Tritt A."/>
            <person name="Yoshinaga Y."/>
            <person name="Zwiers L.-H."/>
            <person name="Turgeon B."/>
            <person name="Goodwin S."/>
            <person name="Spatafora J."/>
            <person name="Crous P."/>
            <person name="Grigoriev I."/>
        </authorList>
    </citation>
    <scope>NUCLEOTIDE SEQUENCE</scope>
    <source>
        <strain evidence="3">ATCC 74209</strain>
    </source>
</reference>
<feature type="transmembrane region" description="Helical" evidence="2">
    <location>
        <begin position="465"/>
        <end position="491"/>
    </location>
</feature>
<evidence type="ECO:0000313" key="4">
    <source>
        <dbReference type="Proteomes" id="UP000799536"/>
    </source>
</evidence>
<feature type="region of interest" description="Disordered" evidence="1">
    <location>
        <begin position="1"/>
        <end position="50"/>
    </location>
</feature>
<keyword evidence="4" id="KW-1185">Reference proteome</keyword>
<keyword evidence="2" id="KW-0472">Membrane</keyword>
<sequence>MSESNSTVDMERKGTEYEHLEQEFELPPYSSTWESERERNSDNDNDKTNTFTEKLNSNVQLLRCRVAELIYDMPAYTSTATSYALPLFKNIIPTNLKSHIFAFLILFGLGITPFIILLHFIYASTTSFNHFFSSRTETCSSSGNSGFTDEPTNSTITGIEALFFLDKTFGHLTFPQAKVLDATWDLIVGRGAQLLCWYIGYRVFVNALLRVIERHPASLQTFIKLSLNGPSWGSGMALLRDLFSSAKTSLRTRVLFAYMFVSILYLLSVPTVLSAITGYVSTSTPWINADGENNEGIVPASEFKSATAVYGIINGIRNGSVEIEPTCAFSGQISEFEKLSRTRERECNCSFANGTVRSYATWRMNYYQSSPWLKNPDTQLPYNLTDCTIEYPNNTQQYSPDVPLNNDEKRYCKDPFTITINNTNIPLTSLNTSFALCRGDRPYDWADLSKRTRCLPDTSHPSYEWGFSSMLSAIFVIVHFMWSISMYIIWLDAQVNCKLVKKGYLLSQLRAVFAISVAAEQKTGFQGRELVEAERKELERELFGPLSGRKKGEEVARGAVVDKGVFGVGEEEVKVEVESANSAEVGQKLRRRTGCV</sequence>
<accession>A0A9P4JLE3</accession>
<protein>
    <submittedName>
        <fullName evidence="3">Uncharacterized protein</fullName>
    </submittedName>
</protein>
<evidence type="ECO:0000256" key="1">
    <source>
        <dbReference type="SAM" id="MobiDB-lite"/>
    </source>
</evidence>
<evidence type="ECO:0000256" key="2">
    <source>
        <dbReference type="SAM" id="Phobius"/>
    </source>
</evidence>
<dbReference type="OrthoDB" id="3903561at2759"/>
<feature type="transmembrane region" description="Helical" evidence="2">
    <location>
        <begin position="255"/>
        <end position="280"/>
    </location>
</feature>
<keyword evidence="2" id="KW-1133">Transmembrane helix</keyword>